<feature type="transmembrane region" description="Helical" evidence="6">
    <location>
        <begin position="36"/>
        <end position="54"/>
    </location>
</feature>
<evidence type="ECO:0000313" key="7">
    <source>
        <dbReference type="EMBL" id="CAI5444194.1"/>
    </source>
</evidence>
<dbReference type="GO" id="GO:0007606">
    <property type="term" value="P:sensory perception of chemical stimulus"/>
    <property type="evidence" value="ECO:0007669"/>
    <property type="project" value="UniProtKB-UniRule"/>
</dbReference>
<dbReference type="PANTHER" id="PTHR31627:SF43">
    <property type="entry name" value="SERPENTINE RECEPTOR CLASS GAMMA-15"/>
    <property type="match status" value="1"/>
</dbReference>
<feature type="transmembrane region" description="Helical" evidence="6">
    <location>
        <begin position="275"/>
        <end position="298"/>
    </location>
</feature>
<dbReference type="EMBL" id="CANHGI010000003">
    <property type="protein sequence ID" value="CAI5444194.1"/>
    <property type="molecule type" value="Genomic_DNA"/>
</dbReference>
<protein>
    <recommendedName>
        <fullName evidence="6">Serpentine receptor class gamma</fullName>
    </recommendedName>
</protein>
<comment type="caution">
    <text evidence="6">Lacks conserved residue(s) required for the propagation of feature annotation.</text>
</comment>
<comment type="similarity">
    <text evidence="2 6">Belongs to the nematode receptor-like protein srg family.</text>
</comment>
<evidence type="ECO:0000256" key="6">
    <source>
        <dbReference type="RuleBase" id="RU280813"/>
    </source>
</evidence>
<dbReference type="AlphaFoldDB" id="A0A9P1IFB1"/>
<name>A0A9P1IFB1_9PELO</name>
<dbReference type="OrthoDB" id="5849685at2759"/>
<evidence type="ECO:0000256" key="4">
    <source>
        <dbReference type="ARBA" id="ARBA00022989"/>
    </source>
</evidence>
<sequence length="328" mass="38063">MSLPASVNFTQHSRIEIKCNSNFDNTVEIIKYSLQLAYLIPGILIHFGILRTILWKCWRFYRSNSFFMIFAVDSMASVIMLIFAAFFNRPTMYIPPLCPILSPFFADPSTLLNVSYIIPNYLRAMKSVTQIFMSLNRMSCVIFPHSYTTIWRKYLKFSIAIILFSPIFVTWNLFLSRVFVMPYFGGFTYGYLKYFEWASLSQFQFVFLSLAILVTIISTIIILIYLLMLPTRVKSLEKTLCFTNLTISISFMIVTAFQSFYAFFPNVFTGFLSNFVFGLQFLSYDFLNISSPIVMILMNAQLREHIFKNQGTFGNSIIRVSQTQNSVL</sequence>
<keyword evidence="8" id="KW-1185">Reference proteome</keyword>
<feature type="transmembrane region" description="Helical" evidence="6">
    <location>
        <begin position="205"/>
        <end position="228"/>
    </location>
</feature>
<feature type="transmembrane region" description="Helical" evidence="6">
    <location>
        <begin position="66"/>
        <end position="87"/>
    </location>
</feature>
<keyword evidence="5 6" id="KW-0472">Membrane</keyword>
<evidence type="ECO:0000256" key="2">
    <source>
        <dbReference type="ARBA" id="ARBA00005692"/>
    </source>
</evidence>
<reference evidence="7" key="1">
    <citation type="submission" date="2022-11" db="EMBL/GenBank/DDBJ databases">
        <authorList>
            <person name="Kikuchi T."/>
        </authorList>
    </citation>
    <scope>NUCLEOTIDE SEQUENCE</scope>
    <source>
        <strain evidence="7">PS1010</strain>
    </source>
</reference>
<gene>
    <name evidence="7" type="ORF">CAMP_LOCUS6831</name>
</gene>
<comment type="subcellular location">
    <subcellularLocation>
        <location evidence="1">Membrane</location>
        <topology evidence="1">Multi-pass membrane protein</topology>
    </subcellularLocation>
</comment>
<proteinExistence type="inferred from homology"/>
<keyword evidence="3 6" id="KW-0812">Transmembrane</keyword>
<dbReference type="GO" id="GO:0016020">
    <property type="term" value="C:membrane"/>
    <property type="evidence" value="ECO:0007669"/>
    <property type="project" value="UniProtKB-SubCell"/>
</dbReference>
<dbReference type="InterPro" id="IPR000609">
    <property type="entry name" value="7TM_GPCR_serpentine_rcpt_Srg"/>
</dbReference>
<feature type="transmembrane region" description="Helical" evidence="6">
    <location>
        <begin position="240"/>
        <end position="263"/>
    </location>
</feature>
<evidence type="ECO:0000313" key="8">
    <source>
        <dbReference type="Proteomes" id="UP001152747"/>
    </source>
</evidence>
<dbReference type="Proteomes" id="UP001152747">
    <property type="component" value="Unassembled WGS sequence"/>
</dbReference>
<comment type="caution">
    <text evidence="7">The sequence shown here is derived from an EMBL/GenBank/DDBJ whole genome shotgun (WGS) entry which is preliminary data.</text>
</comment>
<dbReference type="GO" id="GO:0004888">
    <property type="term" value="F:transmembrane signaling receptor activity"/>
    <property type="evidence" value="ECO:0007669"/>
    <property type="project" value="InterPro"/>
</dbReference>
<dbReference type="InterPro" id="IPR051119">
    <property type="entry name" value="Nematode_SR-like"/>
</dbReference>
<keyword evidence="4 6" id="KW-1133">Transmembrane helix</keyword>
<evidence type="ECO:0000256" key="1">
    <source>
        <dbReference type="ARBA" id="ARBA00004141"/>
    </source>
</evidence>
<dbReference type="PANTHER" id="PTHR31627">
    <property type="entry name" value="SERPENTINE RECEPTOR CLASS GAMMA-RELATED"/>
    <property type="match status" value="1"/>
</dbReference>
<accession>A0A9P1IFB1</accession>
<evidence type="ECO:0000256" key="5">
    <source>
        <dbReference type="ARBA" id="ARBA00023136"/>
    </source>
</evidence>
<organism evidence="7 8">
    <name type="scientific">Caenorhabditis angaria</name>
    <dbReference type="NCBI Taxonomy" id="860376"/>
    <lineage>
        <taxon>Eukaryota</taxon>
        <taxon>Metazoa</taxon>
        <taxon>Ecdysozoa</taxon>
        <taxon>Nematoda</taxon>
        <taxon>Chromadorea</taxon>
        <taxon>Rhabditida</taxon>
        <taxon>Rhabditina</taxon>
        <taxon>Rhabditomorpha</taxon>
        <taxon>Rhabditoidea</taxon>
        <taxon>Rhabditidae</taxon>
        <taxon>Peloderinae</taxon>
        <taxon>Caenorhabditis</taxon>
    </lineage>
</organism>
<dbReference type="Pfam" id="PF02118">
    <property type="entry name" value="Srg"/>
    <property type="match status" value="1"/>
</dbReference>
<evidence type="ECO:0000256" key="3">
    <source>
        <dbReference type="ARBA" id="ARBA00022692"/>
    </source>
</evidence>
<dbReference type="PRINTS" id="PR00698">
    <property type="entry name" value="TMPROTEINSRG"/>
</dbReference>
<feature type="transmembrane region" description="Helical" evidence="6">
    <location>
        <begin position="159"/>
        <end position="185"/>
    </location>
</feature>